<dbReference type="Proteomes" id="UP000783287">
    <property type="component" value="Unassembled WGS sequence"/>
</dbReference>
<dbReference type="GO" id="GO:0004180">
    <property type="term" value="F:carboxypeptidase activity"/>
    <property type="evidence" value="ECO:0007669"/>
    <property type="project" value="UniProtKB-KW"/>
</dbReference>
<name>A0A955L4M7_9BACT</name>
<evidence type="ECO:0000313" key="2">
    <source>
        <dbReference type="Proteomes" id="UP000783287"/>
    </source>
</evidence>
<dbReference type="Pfam" id="PF13620">
    <property type="entry name" value="CarboxypepD_reg"/>
    <property type="match status" value="1"/>
</dbReference>
<protein>
    <submittedName>
        <fullName evidence="1">Carboxypeptidase regulatory-like domain-containing protein</fullName>
    </submittedName>
</protein>
<dbReference type="InterPro" id="IPR008969">
    <property type="entry name" value="CarboxyPept-like_regulatory"/>
</dbReference>
<keyword evidence="1" id="KW-0121">Carboxypeptidase</keyword>
<keyword evidence="1" id="KW-0645">Protease</keyword>
<gene>
    <name evidence="1" type="ORF">KC909_00405</name>
</gene>
<accession>A0A955L4M7</accession>
<dbReference type="SUPFAM" id="SSF49464">
    <property type="entry name" value="Carboxypeptidase regulatory domain-like"/>
    <property type="match status" value="1"/>
</dbReference>
<proteinExistence type="predicted"/>
<dbReference type="Gene3D" id="2.60.40.1120">
    <property type="entry name" value="Carboxypeptidase-like, regulatory domain"/>
    <property type="match status" value="1"/>
</dbReference>
<organism evidence="1 2">
    <name type="scientific">Candidatus Dojkabacteria bacterium</name>
    <dbReference type="NCBI Taxonomy" id="2099670"/>
    <lineage>
        <taxon>Bacteria</taxon>
        <taxon>Candidatus Dojkabacteria</taxon>
    </lineage>
</organism>
<comment type="caution">
    <text evidence="1">The sequence shown here is derived from an EMBL/GenBank/DDBJ whole genome shotgun (WGS) entry which is preliminary data.</text>
</comment>
<sequence length="516" mass="57853">MDQNIVKTNLEGYVRDTEGRPVTDAKIILQEKEVTSNSDGYYQIDGLLFGNFDIQISKNGYHTYEESISLKRFSNSMDFELDLQEFGEMKIYLKLPEDSAFFSEEFAIAINDQLLDVEGDLSVDTGKLLTGSYLLTIVSPFYETYSETIQVDPGYQELTINLKPASELLGQVTDWLSGKPVEPDRVEINTEGKFVELRSDYIDGNRIILENLNASNSIILRIFKDGYHTLDFNVDLELGLNNIGTIAMVPEGRVPLLEYLDGNSLLQVANYDGTELKTIHTVAGNCTLFMSDSRYAAYRCKDVYYLIDYMNEYLTSSIGADSDEYSYDMFSASIFEVYPNAIDKVVQRTLTGTKVIYSENETVTSVGASKSSTLVFTASNSVWSISKDAEGLKKVSDGIFTVGDLNRAGTKVLLYNQVGDKNNIWYLDLVSGEKSKLTQAASTYTSVRFINSEEFVYLDGTNLYKQSVNSDTPTKLREGVTVVTPIFDSTLLHLLVNERQALFNLETGKMVLTPKR</sequence>
<reference evidence="1" key="2">
    <citation type="journal article" date="2021" name="Microbiome">
        <title>Successional dynamics and alternative stable states in a saline activated sludge microbial community over 9 years.</title>
        <authorList>
            <person name="Wang Y."/>
            <person name="Ye J."/>
            <person name="Ju F."/>
            <person name="Liu L."/>
            <person name="Boyd J.A."/>
            <person name="Deng Y."/>
            <person name="Parks D.H."/>
            <person name="Jiang X."/>
            <person name="Yin X."/>
            <person name="Woodcroft B.J."/>
            <person name="Tyson G.W."/>
            <person name="Hugenholtz P."/>
            <person name="Polz M.F."/>
            <person name="Zhang T."/>
        </authorList>
    </citation>
    <scope>NUCLEOTIDE SEQUENCE</scope>
    <source>
        <strain evidence="1">HKST-UBA14</strain>
    </source>
</reference>
<reference evidence="1" key="1">
    <citation type="submission" date="2020-04" db="EMBL/GenBank/DDBJ databases">
        <authorList>
            <person name="Zhang T."/>
        </authorList>
    </citation>
    <scope>NUCLEOTIDE SEQUENCE</scope>
    <source>
        <strain evidence="1">HKST-UBA14</strain>
    </source>
</reference>
<keyword evidence="1" id="KW-0378">Hydrolase</keyword>
<dbReference type="SUPFAM" id="SSF69304">
    <property type="entry name" value="Tricorn protease N-terminal domain"/>
    <property type="match status" value="1"/>
</dbReference>
<dbReference type="AlphaFoldDB" id="A0A955L4M7"/>
<dbReference type="EMBL" id="JAGQLK010000005">
    <property type="protein sequence ID" value="MCA9382805.1"/>
    <property type="molecule type" value="Genomic_DNA"/>
</dbReference>
<evidence type="ECO:0000313" key="1">
    <source>
        <dbReference type="EMBL" id="MCA9382805.1"/>
    </source>
</evidence>